<accession>A0ABS8P6E3</accession>
<evidence type="ECO:0008006" key="3">
    <source>
        <dbReference type="Google" id="ProtNLM"/>
    </source>
</evidence>
<name>A0ABS8P6E3_9PSEU</name>
<organism evidence="1 2">
    <name type="scientific">Actinomycetospora endophytica</name>
    <dbReference type="NCBI Taxonomy" id="2291215"/>
    <lineage>
        <taxon>Bacteria</taxon>
        <taxon>Bacillati</taxon>
        <taxon>Actinomycetota</taxon>
        <taxon>Actinomycetes</taxon>
        <taxon>Pseudonocardiales</taxon>
        <taxon>Pseudonocardiaceae</taxon>
        <taxon>Actinomycetospora</taxon>
    </lineage>
</organism>
<protein>
    <recommendedName>
        <fullName evidence="3">Serine-threonine protein kinase</fullName>
    </recommendedName>
</protein>
<sequence>MGAITAQRRWTVEFDEDGHLRSGPDPAELVGLTDLFVFSHGWNTDETGARELAADLFERVHRLLDPEKEPTTGFLTVVWPSMLFPDDAPVPPVTVAAASPPGLEAALAAAFPGHAPEVRSVADLLERRPDDEAALADCVGQILSLAGGLHLSPEDAGSEPLLTETPLDAARAATALSRSATSPTIEDVDATASLWDGALEVARTLSYYAMKARAGTIGEQGLAEVLRSVPSGLRVHLSGHSFGGRLVSFGLRGLDAASSPVASVVLVQAAFSHFAFWGAPPASGSGALAGVVDRVHGPLVSTFSEHDRACGWWYPTASLLARQDISEVGDPLYRWGALGHDGFQGGAAVGVPISSPGHTYGFAAGSLTRVDAGTVIRENQSWIAGAHSDIRHDEVAWLMVDAADAGKVSHG</sequence>
<dbReference type="Proteomes" id="UP001199469">
    <property type="component" value="Unassembled WGS sequence"/>
</dbReference>
<proteinExistence type="predicted"/>
<reference evidence="1 2" key="1">
    <citation type="submission" date="2021-11" db="EMBL/GenBank/DDBJ databases">
        <title>Draft genome sequence of Actinomycetospora sp. SF1 isolated from the rhizosphere soil.</title>
        <authorList>
            <person name="Duangmal K."/>
            <person name="Chantavorakit T."/>
        </authorList>
    </citation>
    <scope>NUCLEOTIDE SEQUENCE [LARGE SCALE GENOMIC DNA]</scope>
    <source>
        <strain evidence="1 2">TBRC 5722</strain>
    </source>
</reference>
<dbReference type="EMBL" id="JAJNDB010000001">
    <property type="protein sequence ID" value="MCD2193699.1"/>
    <property type="molecule type" value="Genomic_DNA"/>
</dbReference>
<comment type="caution">
    <text evidence="1">The sequence shown here is derived from an EMBL/GenBank/DDBJ whole genome shotgun (WGS) entry which is preliminary data.</text>
</comment>
<evidence type="ECO:0000313" key="1">
    <source>
        <dbReference type="EMBL" id="MCD2193699.1"/>
    </source>
</evidence>
<dbReference type="RefSeq" id="WP_230732218.1">
    <property type="nucleotide sequence ID" value="NZ_JAJNDB010000001.1"/>
</dbReference>
<keyword evidence="2" id="KW-1185">Reference proteome</keyword>
<evidence type="ECO:0000313" key="2">
    <source>
        <dbReference type="Proteomes" id="UP001199469"/>
    </source>
</evidence>
<gene>
    <name evidence="1" type="ORF">LQ327_09955</name>
</gene>